<dbReference type="InterPro" id="IPR017937">
    <property type="entry name" value="Thioredoxin_CS"/>
</dbReference>
<dbReference type="Gene3D" id="3.40.30.10">
    <property type="entry name" value="Glutaredoxin"/>
    <property type="match status" value="1"/>
</dbReference>
<protein>
    <recommendedName>
        <fullName evidence="6">Thioredoxin</fullName>
    </recommendedName>
</protein>
<dbReference type="PANTHER" id="PTHR45663:SF11">
    <property type="entry name" value="GEO12009P1"/>
    <property type="match status" value="1"/>
</dbReference>
<dbReference type="OrthoDB" id="9790390at2"/>
<name>A0A3N1NZQ6_9GAMM</name>
<comment type="caution">
    <text evidence="8">The sequence shown here is derived from an EMBL/GenBank/DDBJ whole genome shotgun (WGS) entry which is preliminary data.</text>
</comment>
<dbReference type="RefSeq" id="WP_123637184.1">
    <property type="nucleotide sequence ID" value="NZ_JBHYFO010000009.1"/>
</dbReference>
<feature type="domain" description="Thioredoxin" evidence="7">
    <location>
        <begin position="1"/>
        <end position="109"/>
    </location>
</feature>
<evidence type="ECO:0000256" key="5">
    <source>
        <dbReference type="ARBA" id="ARBA00023284"/>
    </source>
</evidence>
<keyword evidence="5" id="KW-0676">Redox-active center</keyword>
<evidence type="ECO:0000256" key="1">
    <source>
        <dbReference type="ARBA" id="ARBA00008987"/>
    </source>
</evidence>
<accession>A0A3N1NZQ6</accession>
<dbReference type="InterPro" id="IPR036249">
    <property type="entry name" value="Thioredoxin-like_sf"/>
</dbReference>
<dbReference type="InterPro" id="IPR005746">
    <property type="entry name" value="Thioredoxin"/>
</dbReference>
<dbReference type="GO" id="GO:0005737">
    <property type="term" value="C:cytoplasm"/>
    <property type="evidence" value="ECO:0007669"/>
    <property type="project" value="TreeGrafter"/>
</dbReference>
<dbReference type="GO" id="GO:0015035">
    <property type="term" value="F:protein-disulfide reductase activity"/>
    <property type="evidence" value="ECO:0007669"/>
    <property type="project" value="UniProtKB-UniRule"/>
</dbReference>
<keyword evidence="2" id="KW-0813">Transport</keyword>
<reference evidence="8 9" key="1">
    <citation type="submission" date="2018-11" db="EMBL/GenBank/DDBJ databases">
        <title>Genomic Encyclopedia of Type Strains, Phase IV (KMG-IV): sequencing the most valuable type-strain genomes for metagenomic binning, comparative biology and taxonomic classification.</title>
        <authorList>
            <person name="Goeker M."/>
        </authorList>
    </citation>
    <scope>NUCLEOTIDE SEQUENCE [LARGE SCALE GENOMIC DNA]</scope>
    <source>
        <strain evidence="8 9">DSM 16974</strain>
    </source>
</reference>
<gene>
    <name evidence="8" type="ORF">EDC38_0501</name>
</gene>
<dbReference type="AlphaFoldDB" id="A0A3N1NZQ6"/>
<dbReference type="GO" id="GO:0006950">
    <property type="term" value="P:response to stress"/>
    <property type="evidence" value="ECO:0007669"/>
    <property type="project" value="UniProtKB-ARBA"/>
</dbReference>
<dbReference type="Pfam" id="PF00085">
    <property type="entry name" value="Thioredoxin"/>
    <property type="match status" value="1"/>
</dbReference>
<dbReference type="Proteomes" id="UP000273643">
    <property type="component" value="Unassembled WGS sequence"/>
</dbReference>
<proteinExistence type="inferred from homology"/>
<evidence type="ECO:0000256" key="6">
    <source>
        <dbReference type="NCBIfam" id="TIGR01068"/>
    </source>
</evidence>
<dbReference type="PANTHER" id="PTHR45663">
    <property type="entry name" value="GEO12009P1"/>
    <property type="match status" value="1"/>
</dbReference>
<organism evidence="8 9">
    <name type="scientific">Marinimicrobium koreense</name>
    <dbReference type="NCBI Taxonomy" id="306545"/>
    <lineage>
        <taxon>Bacteria</taxon>
        <taxon>Pseudomonadati</taxon>
        <taxon>Pseudomonadota</taxon>
        <taxon>Gammaproteobacteria</taxon>
        <taxon>Cellvibrionales</taxon>
        <taxon>Cellvibrionaceae</taxon>
        <taxon>Marinimicrobium</taxon>
    </lineage>
</organism>
<dbReference type="Pfam" id="PF14561">
    <property type="entry name" value="TPR_20"/>
    <property type="match status" value="1"/>
</dbReference>
<evidence type="ECO:0000259" key="7">
    <source>
        <dbReference type="PROSITE" id="PS51352"/>
    </source>
</evidence>
<evidence type="ECO:0000256" key="2">
    <source>
        <dbReference type="ARBA" id="ARBA00022448"/>
    </source>
</evidence>
<evidence type="ECO:0000256" key="4">
    <source>
        <dbReference type="ARBA" id="ARBA00023157"/>
    </source>
</evidence>
<keyword evidence="4" id="KW-1015">Disulfide bond</keyword>
<keyword evidence="3" id="KW-0249">Electron transport</keyword>
<dbReference type="NCBIfam" id="TIGR01068">
    <property type="entry name" value="thioredoxin"/>
    <property type="match status" value="1"/>
</dbReference>
<evidence type="ECO:0000313" key="8">
    <source>
        <dbReference type="EMBL" id="ROQ19910.1"/>
    </source>
</evidence>
<dbReference type="CDD" id="cd02956">
    <property type="entry name" value="ybbN"/>
    <property type="match status" value="1"/>
</dbReference>
<dbReference type="SUPFAM" id="SSF52833">
    <property type="entry name" value="Thioredoxin-like"/>
    <property type="match status" value="1"/>
</dbReference>
<dbReference type="FunFam" id="3.40.30.10:FF:000001">
    <property type="entry name" value="Thioredoxin"/>
    <property type="match status" value="1"/>
</dbReference>
<sequence length="282" mass="31918">MNVIDITLDNAQQYVIDESFKRPVLVDFWADWCGPCKTLMPLLEKLADEYSGEFLLARINADEQQMLASQFQVRSLPTVMLIKDGQPLDGFTGAQSEVQVRQMLEQHLPKAWERDLQQAQAMLEAGQYGEALPVLQRVYEESGRNPQIACMVAHAQVELNRLEEAETTLSNVKLADQDTLYEQVKAKIELKKQAAKTPEIESLEQALEADPDNLETRYKLAVQYNQEGYQKPALELLIEVLRKDLGYADGAARKTLTDIIAALGKGDPLAIEYQRKLFTLLY</sequence>
<dbReference type="PRINTS" id="PR00421">
    <property type="entry name" value="THIOREDOXIN"/>
</dbReference>
<dbReference type="Gene3D" id="1.25.40.10">
    <property type="entry name" value="Tetratricopeptide repeat domain"/>
    <property type="match status" value="2"/>
</dbReference>
<dbReference type="EMBL" id="RJUK01000001">
    <property type="protein sequence ID" value="ROQ19910.1"/>
    <property type="molecule type" value="Genomic_DNA"/>
</dbReference>
<comment type="similarity">
    <text evidence="1">Belongs to the thioredoxin family.</text>
</comment>
<dbReference type="SUPFAM" id="SSF48452">
    <property type="entry name" value="TPR-like"/>
    <property type="match status" value="1"/>
</dbReference>
<dbReference type="PROSITE" id="PS51352">
    <property type="entry name" value="THIOREDOXIN_2"/>
    <property type="match status" value="1"/>
</dbReference>
<keyword evidence="9" id="KW-1185">Reference proteome</keyword>
<evidence type="ECO:0000313" key="9">
    <source>
        <dbReference type="Proteomes" id="UP000273643"/>
    </source>
</evidence>
<dbReference type="Pfam" id="PF14559">
    <property type="entry name" value="TPR_19"/>
    <property type="match status" value="1"/>
</dbReference>
<dbReference type="InterPro" id="IPR013766">
    <property type="entry name" value="Thioredoxin_domain"/>
</dbReference>
<evidence type="ECO:0000256" key="3">
    <source>
        <dbReference type="ARBA" id="ARBA00022982"/>
    </source>
</evidence>
<dbReference type="PROSITE" id="PS00194">
    <property type="entry name" value="THIOREDOXIN_1"/>
    <property type="match status" value="1"/>
</dbReference>
<dbReference type="InterPro" id="IPR011990">
    <property type="entry name" value="TPR-like_helical_dom_sf"/>
</dbReference>